<protein>
    <submittedName>
        <fullName evidence="3">Quinone oxidoreductase 1</fullName>
        <ecNumber evidence="3">1.6.5.5</ecNumber>
    </submittedName>
</protein>
<reference evidence="3 4" key="1">
    <citation type="submission" date="2019-03" db="EMBL/GenBank/DDBJ databases">
        <authorList>
            <consortium name="Pathogen Informatics"/>
        </authorList>
    </citation>
    <scope>NUCLEOTIDE SEQUENCE [LARGE SCALE GENOMIC DNA]</scope>
    <source>
        <strain evidence="3 4">NCTC13038</strain>
    </source>
</reference>
<accession>A0A485AV56</accession>
<name>A0A485AV56_RAOTE</name>
<gene>
    <name evidence="3" type="primary">qorA_2</name>
    <name evidence="3" type="ORF">NCTC13038_00124</name>
</gene>
<feature type="domain" description="Alcohol dehydrogenase-like N-terminal" evidence="2">
    <location>
        <begin position="28"/>
        <end position="90"/>
    </location>
</feature>
<dbReference type="SUPFAM" id="SSF50129">
    <property type="entry name" value="GroES-like"/>
    <property type="match status" value="1"/>
</dbReference>
<dbReference type="GO" id="GO:0003960">
    <property type="term" value="F:quinone reductase (NADPH) activity"/>
    <property type="evidence" value="ECO:0007669"/>
    <property type="project" value="UniProtKB-EC"/>
</dbReference>
<dbReference type="EMBL" id="CAADJG010000002">
    <property type="protein sequence ID" value="VFS64512.1"/>
    <property type="molecule type" value="Genomic_DNA"/>
</dbReference>
<dbReference type="Proteomes" id="UP000332594">
    <property type="component" value="Unassembled WGS sequence"/>
</dbReference>
<proteinExistence type="predicted"/>
<dbReference type="Pfam" id="PF08240">
    <property type="entry name" value="ADH_N"/>
    <property type="match status" value="1"/>
</dbReference>
<dbReference type="PANTHER" id="PTHR44154">
    <property type="entry name" value="QUINONE OXIDOREDUCTASE"/>
    <property type="match status" value="1"/>
</dbReference>
<dbReference type="Gene3D" id="3.90.180.10">
    <property type="entry name" value="Medium-chain alcohol dehydrogenases, catalytic domain"/>
    <property type="match status" value="1"/>
</dbReference>
<keyword evidence="1" id="KW-0521">NADP</keyword>
<dbReference type="InterPro" id="IPR051603">
    <property type="entry name" value="Zinc-ADH_QOR/CCCR"/>
</dbReference>
<dbReference type="PANTHER" id="PTHR44154:SF1">
    <property type="entry name" value="QUINONE OXIDOREDUCTASE"/>
    <property type="match status" value="1"/>
</dbReference>
<keyword evidence="3" id="KW-0560">Oxidoreductase</keyword>
<evidence type="ECO:0000313" key="4">
    <source>
        <dbReference type="Proteomes" id="UP000332594"/>
    </source>
</evidence>
<organism evidence="3 4">
    <name type="scientific">Raoultella terrigena</name>
    <name type="common">Klebsiella terrigena</name>
    <dbReference type="NCBI Taxonomy" id="577"/>
    <lineage>
        <taxon>Bacteria</taxon>
        <taxon>Pseudomonadati</taxon>
        <taxon>Pseudomonadota</taxon>
        <taxon>Gammaproteobacteria</taxon>
        <taxon>Enterobacterales</taxon>
        <taxon>Enterobacteriaceae</taxon>
        <taxon>Klebsiella/Raoultella group</taxon>
        <taxon>Raoultella</taxon>
    </lineage>
</organism>
<dbReference type="EC" id="1.6.5.5" evidence="3"/>
<sequence>MATRIEFHKHGGPEVLQVVEFVAGDPAEHEIQVENKAIGINYIDTYIRSGLYPPPALPSGLGTEAAGVVSKVGIGVTHIKAGDRVVYAPVGAGRLQLGA</sequence>
<evidence type="ECO:0000256" key="1">
    <source>
        <dbReference type="ARBA" id="ARBA00022857"/>
    </source>
</evidence>
<evidence type="ECO:0000259" key="2">
    <source>
        <dbReference type="Pfam" id="PF08240"/>
    </source>
</evidence>
<evidence type="ECO:0000313" key="3">
    <source>
        <dbReference type="EMBL" id="VFS64512.1"/>
    </source>
</evidence>
<dbReference type="InterPro" id="IPR013154">
    <property type="entry name" value="ADH-like_N"/>
</dbReference>
<dbReference type="AlphaFoldDB" id="A0A485AV56"/>
<dbReference type="InterPro" id="IPR011032">
    <property type="entry name" value="GroES-like_sf"/>
</dbReference>